<dbReference type="SUPFAM" id="SSF54373">
    <property type="entry name" value="FAD-linked reductases, C-terminal domain"/>
    <property type="match status" value="1"/>
</dbReference>
<feature type="chain" id="PRO_5035464534" evidence="3">
    <location>
        <begin position="19"/>
        <end position="522"/>
    </location>
</feature>
<dbReference type="AlphaFoldDB" id="A0A8K0T695"/>
<dbReference type="Proteomes" id="UP000813385">
    <property type="component" value="Unassembled WGS sequence"/>
</dbReference>
<evidence type="ECO:0000256" key="2">
    <source>
        <dbReference type="PIRSR" id="PIRSR000137-2"/>
    </source>
</evidence>
<evidence type="ECO:0000313" key="6">
    <source>
        <dbReference type="Proteomes" id="UP000813385"/>
    </source>
</evidence>
<dbReference type="PANTHER" id="PTHR47190:SF4">
    <property type="entry name" value="DEHYDROGENASE, PUTATIVE-RELATED"/>
    <property type="match status" value="1"/>
</dbReference>
<keyword evidence="2" id="KW-0285">Flavoprotein</keyword>
<dbReference type="Pfam" id="PF00732">
    <property type="entry name" value="GMC_oxred_N"/>
    <property type="match status" value="1"/>
</dbReference>
<evidence type="ECO:0000259" key="4">
    <source>
        <dbReference type="PROSITE" id="PS00624"/>
    </source>
</evidence>
<keyword evidence="6" id="KW-1185">Reference proteome</keyword>
<accession>A0A8K0T695</accession>
<dbReference type="InterPro" id="IPR012132">
    <property type="entry name" value="GMC_OxRdtase"/>
</dbReference>
<dbReference type="EMBL" id="JAGPXD010000006">
    <property type="protein sequence ID" value="KAH7349824.1"/>
    <property type="molecule type" value="Genomic_DNA"/>
</dbReference>
<sequence length="522" mass="55201">MHFSSIVLGLGLAAVSKAACIKANQTETYDYIVVGGGPSGIITAQRLVEANKKVLVLERGQPPTVATGSDDTVSWNDTLTLNDVPAFAPVIPSEEWLCDDTPAFAAACILGGGVSINYLVFVHPPARDFENWPAGWNWADIAPAAERLYERNPGSTLPSLDGERYDQGLYDTLSSFLDNLGYTTLSAPRAGPVRTYLPLVADAENFTLRTGTKVTRVLREGSRATGVKVQNADGQVETIKLAEGGRVVLSAGAFSTPRLLFNSGIGPAKQIEAAQASGVEVPARDQWIDLPVGRNLKDHPQWEINVQTNGSFTQPDLPGAANGSDVANIDLYETKGSGILAQGSHCLLYFTSVEGTDGVTRYFQASCSPAGNGIISLTAYLTHGLTSVGAFGLQPNGTITYEEDVHLATEADRAAARQFFETLIADITAPGTGFSLPDGADIDAIIESYRVGNHWTGSAKMGTDDGRANGTSVVDTDTKVYGMDNLFITDASIHPDLPTGNTQAIVMVAAEAAVAKILAYQA</sequence>
<keyword evidence="3" id="KW-0732">Signal</keyword>
<dbReference type="Gene3D" id="3.50.50.60">
    <property type="entry name" value="FAD/NAD(P)-binding domain"/>
    <property type="match status" value="2"/>
</dbReference>
<keyword evidence="2" id="KW-0274">FAD</keyword>
<reference evidence="5" key="1">
    <citation type="journal article" date="2021" name="Nat. Commun.">
        <title>Genetic determinants of endophytism in the Arabidopsis root mycobiome.</title>
        <authorList>
            <person name="Mesny F."/>
            <person name="Miyauchi S."/>
            <person name="Thiergart T."/>
            <person name="Pickel B."/>
            <person name="Atanasova L."/>
            <person name="Karlsson M."/>
            <person name="Huettel B."/>
            <person name="Barry K.W."/>
            <person name="Haridas S."/>
            <person name="Chen C."/>
            <person name="Bauer D."/>
            <person name="Andreopoulos W."/>
            <person name="Pangilinan J."/>
            <person name="LaButti K."/>
            <person name="Riley R."/>
            <person name="Lipzen A."/>
            <person name="Clum A."/>
            <person name="Drula E."/>
            <person name="Henrissat B."/>
            <person name="Kohler A."/>
            <person name="Grigoriev I.V."/>
            <person name="Martin F.M."/>
            <person name="Hacquard S."/>
        </authorList>
    </citation>
    <scope>NUCLEOTIDE SEQUENCE</scope>
    <source>
        <strain evidence="5">MPI-CAGE-AT-0016</strain>
    </source>
</reference>
<comment type="caution">
    <text evidence="5">The sequence shown here is derived from an EMBL/GenBank/DDBJ whole genome shotgun (WGS) entry which is preliminary data.</text>
</comment>
<dbReference type="GO" id="GO:0050660">
    <property type="term" value="F:flavin adenine dinucleotide binding"/>
    <property type="evidence" value="ECO:0007669"/>
    <property type="project" value="InterPro"/>
</dbReference>
<dbReference type="Pfam" id="PF05199">
    <property type="entry name" value="GMC_oxred_C"/>
    <property type="match status" value="1"/>
</dbReference>
<dbReference type="OrthoDB" id="413885at2759"/>
<protein>
    <submittedName>
        <fullName evidence="5">Cellobiose dehydrogenase</fullName>
    </submittedName>
</protein>
<evidence type="ECO:0000256" key="1">
    <source>
        <dbReference type="ARBA" id="ARBA00010790"/>
    </source>
</evidence>
<dbReference type="InterPro" id="IPR000172">
    <property type="entry name" value="GMC_OxRdtase_N"/>
</dbReference>
<dbReference type="InterPro" id="IPR007867">
    <property type="entry name" value="GMC_OxRtase_C"/>
</dbReference>
<proteinExistence type="inferred from homology"/>
<feature type="binding site" evidence="2">
    <location>
        <begin position="117"/>
        <end position="120"/>
    </location>
    <ligand>
        <name>FAD</name>
        <dbReference type="ChEBI" id="CHEBI:57692"/>
    </ligand>
</feature>
<dbReference type="GO" id="GO:0016614">
    <property type="term" value="F:oxidoreductase activity, acting on CH-OH group of donors"/>
    <property type="evidence" value="ECO:0007669"/>
    <property type="project" value="InterPro"/>
</dbReference>
<dbReference type="PANTHER" id="PTHR47190">
    <property type="entry name" value="DEHYDROGENASE, PUTATIVE-RELATED"/>
    <property type="match status" value="1"/>
</dbReference>
<name>A0A8K0T695_9PEZI</name>
<dbReference type="Pfam" id="PF13450">
    <property type="entry name" value="NAD_binding_8"/>
    <property type="match status" value="1"/>
</dbReference>
<evidence type="ECO:0000313" key="5">
    <source>
        <dbReference type="EMBL" id="KAH7349824.1"/>
    </source>
</evidence>
<dbReference type="InterPro" id="IPR053208">
    <property type="entry name" value="GMC_Oxidoreductase_CD"/>
</dbReference>
<dbReference type="PIRSF" id="PIRSF000137">
    <property type="entry name" value="Alcohol_oxidase"/>
    <property type="match status" value="1"/>
</dbReference>
<feature type="signal peptide" evidence="3">
    <location>
        <begin position="1"/>
        <end position="18"/>
    </location>
</feature>
<dbReference type="SUPFAM" id="SSF51905">
    <property type="entry name" value="FAD/NAD(P)-binding domain"/>
    <property type="match status" value="1"/>
</dbReference>
<organism evidence="5 6">
    <name type="scientific">Plectosphaerella cucumerina</name>
    <dbReference type="NCBI Taxonomy" id="40658"/>
    <lineage>
        <taxon>Eukaryota</taxon>
        <taxon>Fungi</taxon>
        <taxon>Dikarya</taxon>
        <taxon>Ascomycota</taxon>
        <taxon>Pezizomycotina</taxon>
        <taxon>Sordariomycetes</taxon>
        <taxon>Hypocreomycetidae</taxon>
        <taxon>Glomerellales</taxon>
        <taxon>Plectosphaerellaceae</taxon>
        <taxon>Plectosphaerella</taxon>
    </lineage>
</organism>
<feature type="domain" description="Glucose-methanol-choline oxidoreductase N-terminal" evidence="4">
    <location>
        <begin position="252"/>
        <end position="266"/>
    </location>
</feature>
<comment type="cofactor">
    <cofactor evidence="2">
        <name>FAD</name>
        <dbReference type="ChEBI" id="CHEBI:57692"/>
    </cofactor>
</comment>
<evidence type="ECO:0000256" key="3">
    <source>
        <dbReference type="SAM" id="SignalP"/>
    </source>
</evidence>
<dbReference type="InterPro" id="IPR036188">
    <property type="entry name" value="FAD/NAD-bd_sf"/>
</dbReference>
<gene>
    <name evidence="5" type="ORF">B0T11DRAFT_332864</name>
</gene>
<dbReference type="PROSITE" id="PS00624">
    <property type="entry name" value="GMC_OXRED_2"/>
    <property type="match status" value="1"/>
</dbReference>
<comment type="similarity">
    <text evidence="1">Belongs to the GMC oxidoreductase family.</text>
</comment>
<feature type="binding site" evidence="2">
    <location>
        <position position="214"/>
    </location>
    <ligand>
        <name>FAD</name>
        <dbReference type="ChEBI" id="CHEBI:57692"/>
    </ligand>
</feature>